<gene>
    <name evidence="2" type="ORF">H9747_09220</name>
</gene>
<evidence type="ECO:0000259" key="1">
    <source>
        <dbReference type="Pfam" id="PF04168"/>
    </source>
</evidence>
<protein>
    <submittedName>
        <fullName evidence="2">Alpha-E domain-containing protein</fullName>
    </submittedName>
</protein>
<sequence>MGIISIEKADHLYWLGRYTERVYTTLRVFFHIYDNMIEQPEGIYAKYCKRLNIPDIYTSNRQFAQSYLFDEDNPDSVVSNMKRAYDNAVVLREELSSNVLSYVQLALDTFQACKKTTAPLLELQQAIDYLLAFWGCADDYVDQEDCRNILKCGKYVERLDLFIRLDYHREDLEKEFRKLTNRLFRTNLNYNEENLKRLEQIIMDKDHQKSYDQEALGCLGGLIS</sequence>
<proteinExistence type="predicted"/>
<dbReference type="AlphaFoldDB" id="A0A9D1PDD6"/>
<accession>A0A9D1PDD6</accession>
<name>A0A9D1PDD6_9FIRM</name>
<organism evidence="2 3">
    <name type="scientific">Candidatus Blautia stercorigallinarum</name>
    <dbReference type="NCBI Taxonomy" id="2838501"/>
    <lineage>
        <taxon>Bacteria</taxon>
        <taxon>Bacillati</taxon>
        <taxon>Bacillota</taxon>
        <taxon>Clostridia</taxon>
        <taxon>Lachnospirales</taxon>
        <taxon>Lachnospiraceae</taxon>
        <taxon>Blautia</taxon>
    </lineage>
</organism>
<dbReference type="Pfam" id="PF04168">
    <property type="entry name" value="Alpha-E"/>
    <property type="match status" value="1"/>
</dbReference>
<comment type="caution">
    <text evidence="2">The sequence shown here is derived from an EMBL/GenBank/DDBJ whole genome shotgun (WGS) entry which is preliminary data.</text>
</comment>
<reference evidence="2" key="2">
    <citation type="submission" date="2021-04" db="EMBL/GenBank/DDBJ databases">
        <authorList>
            <person name="Gilroy R."/>
        </authorList>
    </citation>
    <scope>NUCLEOTIDE SEQUENCE</scope>
    <source>
        <strain evidence="2">CHK195-9823</strain>
    </source>
</reference>
<reference evidence="2" key="1">
    <citation type="journal article" date="2021" name="PeerJ">
        <title>Extensive microbial diversity within the chicken gut microbiome revealed by metagenomics and culture.</title>
        <authorList>
            <person name="Gilroy R."/>
            <person name="Ravi A."/>
            <person name="Getino M."/>
            <person name="Pursley I."/>
            <person name="Horton D.L."/>
            <person name="Alikhan N.F."/>
            <person name="Baker D."/>
            <person name="Gharbi K."/>
            <person name="Hall N."/>
            <person name="Watson M."/>
            <person name="Adriaenssens E.M."/>
            <person name="Foster-Nyarko E."/>
            <person name="Jarju S."/>
            <person name="Secka A."/>
            <person name="Antonio M."/>
            <person name="Oren A."/>
            <person name="Chaudhuri R.R."/>
            <person name="La Ragione R."/>
            <person name="Hildebrand F."/>
            <person name="Pallen M.J."/>
        </authorList>
    </citation>
    <scope>NUCLEOTIDE SEQUENCE</scope>
    <source>
        <strain evidence="2">CHK195-9823</strain>
    </source>
</reference>
<feature type="domain" description="DUF403" evidence="1">
    <location>
        <begin position="9"/>
        <end position="165"/>
    </location>
</feature>
<evidence type="ECO:0000313" key="2">
    <source>
        <dbReference type="EMBL" id="HIV39155.1"/>
    </source>
</evidence>
<evidence type="ECO:0000313" key="3">
    <source>
        <dbReference type="Proteomes" id="UP000886814"/>
    </source>
</evidence>
<dbReference type="Proteomes" id="UP000886814">
    <property type="component" value="Unassembled WGS sequence"/>
</dbReference>
<dbReference type="InterPro" id="IPR007296">
    <property type="entry name" value="DUF403"/>
</dbReference>
<dbReference type="EMBL" id="DXIQ01000058">
    <property type="protein sequence ID" value="HIV39155.1"/>
    <property type="molecule type" value="Genomic_DNA"/>
</dbReference>